<reference evidence="2" key="3">
    <citation type="submission" date="2020-12" db="UniProtKB">
        <authorList>
            <consortium name="EnsemblPlants"/>
        </authorList>
    </citation>
    <scope>IDENTIFICATION</scope>
</reference>
<protein>
    <submittedName>
        <fullName evidence="1 2">Uncharacterized protein</fullName>
    </submittedName>
</protein>
<name>A0A2K1K7P3_PHYPA</name>
<sequence>MPDTFYHSWNMEFYRSWFGALIGEDQLTIITKYGRFSKYMVLLLIWNPLSRDEFIAGLPSCRKWCCRARCGESKIQTFSTRKDKARQN</sequence>
<evidence type="ECO:0000313" key="2">
    <source>
        <dbReference type="EnsemblPlants" id="PAC:32965051.CDS.1"/>
    </source>
</evidence>
<organism evidence="1">
    <name type="scientific">Physcomitrium patens</name>
    <name type="common">Spreading-leaved earth moss</name>
    <name type="synonym">Physcomitrella patens</name>
    <dbReference type="NCBI Taxonomy" id="3218"/>
    <lineage>
        <taxon>Eukaryota</taxon>
        <taxon>Viridiplantae</taxon>
        <taxon>Streptophyta</taxon>
        <taxon>Embryophyta</taxon>
        <taxon>Bryophyta</taxon>
        <taxon>Bryophytina</taxon>
        <taxon>Bryopsida</taxon>
        <taxon>Funariidae</taxon>
        <taxon>Funariales</taxon>
        <taxon>Funariaceae</taxon>
        <taxon>Physcomitrium</taxon>
    </lineage>
</organism>
<proteinExistence type="predicted"/>
<dbReference type="EMBL" id="ABEU02000008">
    <property type="protein sequence ID" value="PNR49798.1"/>
    <property type="molecule type" value="Genomic_DNA"/>
</dbReference>
<reference evidence="1 3" key="2">
    <citation type="journal article" date="2018" name="Plant J.">
        <title>The Physcomitrella patens chromosome-scale assembly reveals moss genome structure and evolution.</title>
        <authorList>
            <person name="Lang D."/>
            <person name="Ullrich K.K."/>
            <person name="Murat F."/>
            <person name="Fuchs J."/>
            <person name="Jenkins J."/>
            <person name="Haas F.B."/>
            <person name="Piednoel M."/>
            <person name="Gundlach H."/>
            <person name="Van Bel M."/>
            <person name="Meyberg R."/>
            <person name="Vives C."/>
            <person name="Morata J."/>
            <person name="Symeonidi A."/>
            <person name="Hiss M."/>
            <person name="Muchero W."/>
            <person name="Kamisugi Y."/>
            <person name="Saleh O."/>
            <person name="Blanc G."/>
            <person name="Decker E.L."/>
            <person name="van Gessel N."/>
            <person name="Grimwood J."/>
            <person name="Hayes R.D."/>
            <person name="Graham S.W."/>
            <person name="Gunter L.E."/>
            <person name="McDaniel S.F."/>
            <person name="Hoernstein S.N.W."/>
            <person name="Larsson A."/>
            <person name="Li F.W."/>
            <person name="Perroud P.F."/>
            <person name="Phillips J."/>
            <person name="Ranjan P."/>
            <person name="Rokshar D.S."/>
            <person name="Rothfels C.J."/>
            <person name="Schneider L."/>
            <person name="Shu S."/>
            <person name="Stevenson D.W."/>
            <person name="Thummler F."/>
            <person name="Tillich M."/>
            <person name="Villarreal Aguilar J.C."/>
            <person name="Widiez T."/>
            <person name="Wong G.K."/>
            <person name="Wymore A."/>
            <person name="Zhang Y."/>
            <person name="Zimmer A.D."/>
            <person name="Quatrano R.S."/>
            <person name="Mayer K.F.X."/>
            <person name="Goodstein D."/>
            <person name="Casacuberta J.M."/>
            <person name="Vandepoele K."/>
            <person name="Reski R."/>
            <person name="Cuming A.C."/>
            <person name="Tuskan G.A."/>
            <person name="Maumus F."/>
            <person name="Salse J."/>
            <person name="Schmutz J."/>
            <person name="Rensing S.A."/>
        </authorList>
    </citation>
    <scope>NUCLEOTIDE SEQUENCE [LARGE SCALE GENOMIC DNA]</scope>
    <source>
        <strain evidence="2 3">cv. Gransden 2004</strain>
    </source>
</reference>
<keyword evidence="3" id="KW-1185">Reference proteome</keyword>
<dbReference type="AlphaFoldDB" id="A0A2K1K7P3"/>
<dbReference type="EnsemblPlants" id="Pp3c8_17301V3.1">
    <property type="protein sequence ID" value="PAC:32965051.CDS.1"/>
    <property type="gene ID" value="Pp3c8_17301"/>
</dbReference>
<reference evidence="1 3" key="1">
    <citation type="journal article" date="2008" name="Science">
        <title>The Physcomitrella genome reveals evolutionary insights into the conquest of land by plants.</title>
        <authorList>
            <person name="Rensing S."/>
            <person name="Lang D."/>
            <person name="Zimmer A."/>
            <person name="Terry A."/>
            <person name="Salamov A."/>
            <person name="Shapiro H."/>
            <person name="Nishiyama T."/>
            <person name="Perroud P.-F."/>
            <person name="Lindquist E."/>
            <person name="Kamisugi Y."/>
            <person name="Tanahashi T."/>
            <person name="Sakakibara K."/>
            <person name="Fujita T."/>
            <person name="Oishi K."/>
            <person name="Shin-I T."/>
            <person name="Kuroki Y."/>
            <person name="Toyoda A."/>
            <person name="Suzuki Y."/>
            <person name="Hashimoto A."/>
            <person name="Yamaguchi K."/>
            <person name="Sugano A."/>
            <person name="Kohara Y."/>
            <person name="Fujiyama A."/>
            <person name="Anterola A."/>
            <person name="Aoki S."/>
            <person name="Ashton N."/>
            <person name="Barbazuk W.B."/>
            <person name="Barker E."/>
            <person name="Bennetzen J."/>
            <person name="Bezanilla M."/>
            <person name="Blankenship R."/>
            <person name="Cho S.H."/>
            <person name="Dutcher S."/>
            <person name="Estelle M."/>
            <person name="Fawcett J.A."/>
            <person name="Gundlach H."/>
            <person name="Hanada K."/>
            <person name="Heyl A."/>
            <person name="Hicks K.A."/>
            <person name="Hugh J."/>
            <person name="Lohr M."/>
            <person name="Mayer K."/>
            <person name="Melkozernov A."/>
            <person name="Murata T."/>
            <person name="Nelson D."/>
            <person name="Pils B."/>
            <person name="Prigge M."/>
            <person name="Reiss B."/>
            <person name="Renner T."/>
            <person name="Rombauts S."/>
            <person name="Rushton P."/>
            <person name="Sanderfoot A."/>
            <person name="Schween G."/>
            <person name="Shiu S.-H."/>
            <person name="Stueber K."/>
            <person name="Theodoulou F.L."/>
            <person name="Tu H."/>
            <person name="Van de Peer Y."/>
            <person name="Verrier P.J."/>
            <person name="Waters E."/>
            <person name="Wood A."/>
            <person name="Yang L."/>
            <person name="Cove D."/>
            <person name="Cuming A."/>
            <person name="Hasebe M."/>
            <person name="Lucas S."/>
            <person name="Mishler D.B."/>
            <person name="Reski R."/>
            <person name="Grigoriev I."/>
            <person name="Quatrano R.S."/>
            <person name="Boore J.L."/>
        </authorList>
    </citation>
    <scope>NUCLEOTIDE SEQUENCE [LARGE SCALE GENOMIC DNA]</scope>
    <source>
        <strain evidence="2 3">cv. Gransden 2004</strain>
    </source>
</reference>
<evidence type="ECO:0000313" key="1">
    <source>
        <dbReference type="EMBL" id="PNR49798.1"/>
    </source>
</evidence>
<gene>
    <name evidence="1" type="ORF">PHYPA_011694</name>
</gene>
<dbReference type="Proteomes" id="UP000006727">
    <property type="component" value="Chromosome 8"/>
</dbReference>
<evidence type="ECO:0000313" key="3">
    <source>
        <dbReference type="Proteomes" id="UP000006727"/>
    </source>
</evidence>
<dbReference type="Gramene" id="Pp3c8_17301V3.1">
    <property type="protein sequence ID" value="PAC:32965051.CDS.1"/>
    <property type="gene ID" value="Pp3c8_17301"/>
</dbReference>
<dbReference type="InParanoid" id="A0A2K1K7P3"/>
<accession>A0A2K1K7P3</accession>